<dbReference type="CDD" id="cd06554">
    <property type="entry name" value="ASCH_ASC-1_like"/>
    <property type="match status" value="1"/>
</dbReference>
<dbReference type="Gene3D" id="2.30.130.30">
    <property type="entry name" value="Hypothetical protein"/>
    <property type="match status" value="1"/>
</dbReference>
<evidence type="ECO:0000313" key="3">
    <source>
        <dbReference type="Proteomes" id="UP000383971"/>
    </source>
</evidence>
<organism evidence="2 3">
    <name type="scientific">Pandoraea communis</name>
    <dbReference type="NCBI Taxonomy" id="2508297"/>
    <lineage>
        <taxon>Bacteria</taxon>
        <taxon>Pseudomonadati</taxon>
        <taxon>Pseudomonadota</taxon>
        <taxon>Betaproteobacteria</taxon>
        <taxon>Burkholderiales</taxon>
        <taxon>Burkholderiaceae</taxon>
        <taxon>Pandoraea</taxon>
    </lineage>
</organism>
<dbReference type="InterPro" id="IPR007374">
    <property type="entry name" value="ASCH_domain"/>
</dbReference>
<dbReference type="Pfam" id="PF04266">
    <property type="entry name" value="ASCH"/>
    <property type="match status" value="1"/>
</dbReference>
<feature type="domain" description="ASCH" evidence="1">
    <location>
        <begin position="4"/>
        <end position="81"/>
    </location>
</feature>
<dbReference type="EMBL" id="CABPSE010000012">
    <property type="protein sequence ID" value="VVE27908.1"/>
    <property type="molecule type" value="Genomic_DNA"/>
</dbReference>
<dbReference type="SUPFAM" id="SSF88697">
    <property type="entry name" value="PUA domain-like"/>
    <property type="match status" value="1"/>
</dbReference>
<accession>A0A5E4WSW0</accession>
<protein>
    <recommendedName>
        <fullName evidence="1">ASCH domain-containing protein</fullName>
    </recommendedName>
</protein>
<name>A0A5E4WSW0_9BURK</name>
<dbReference type="AlphaFoldDB" id="A0A5E4WSW0"/>
<evidence type="ECO:0000259" key="1">
    <source>
        <dbReference type="Pfam" id="PF04266"/>
    </source>
</evidence>
<evidence type="ECO:0000313" key="2">
    <source>
        <dbReference type="EMBL" id="VVE27908.1"/>
    </source>
</evidence>
<dbReference type="InterPro" id="IPR015947">
    <property type="entry name" value="PUA-like_sf"/>
</dbReference>
<keyword evidence="3" id="KW-1185">Reference proteome</keyword>
<reference evidence="2 3" key="1">
    <citation type="submission" date="2019-08" db="EMBL/GenBank/DDBJ databases">
        <authorList>
            <person name="Peeters C."/>
        </authorList>
    </citation>
    <scope>NUCLEOTIDE SEQUENCE [LARGE SCALE GENOMIC DNA]</scope>
    <source>
        <strain evidence="2 3">LMG 31111</strain>
    </source>
</reference>
<sequence length="127" mass="14012">MKALSIRQPWAWLIANGYKDIENRSWPTGYRGQFLIHAAKGMTRAEYEDGADLAAQLGITIPPFDNLERGGIVGRATIVGCVEDSPSPWFFGKHGFVLKDAVTLPFQAVRGHLGFFDPTQEQEGPHG</sequence>
<dbReference type="RefSeq" id="WP_058379170.1">
    <property type="nucleotide sequence ID" value="NZ_CABPSE010000012.1"/>
</dbReference>
<gene>
    <name evidence="2" type="ORF">PCO31111_03501</name>
</gene>
<proteinExistence type="predicted"/>
<dbReference type="Proteomes" id="UP000383971">
    <property type="component" value="Unassembled WGS sequence"/>
</dbReference>